<keyword evidence="10" id="KW-1185">Reference proteome</keyword>
<evidence type="ECO:0000259" key="8">
    <source>
        <dbReference type="Pfam" id="PF14322"/>
    </source>
</evidence>
<evidence type="ECO:0000256" key="2">
    <source>
        <dbReference type="ARBA" id="ARBA00006275"/>
    </source>
</evidence>
<dbReference type="AlphaFoldDB" id="A0A317EH69"/>
<sequence>MKNKHQSKRRLLLIFCLLSALCGCKKFLEEKPDSKLATITSAQDIQALLDNYLKINENDQSVTQVCADDSYLTDAVFNARKETERNLYIWAPSNTFDPTFNSWTDTYSIVYIANLALDHAETLKKNGSEAASLNSIRGEALFHRGREFLNAANAWALDYDAAKASGTLGIPTPQSPDFNIPTVRPNLEQTFLRIVEDLKSSIPLLPAKTQTPYKPSKCAAYGMLARALLYKDDFAGALKYADSCLQLSSALMDYNLLNPASDFPIPRLNSEVIFESKLIPSGQILQSRAYINPELYALYADNDLRKTVLYKRGTLDWVFKGSYDGANGFFSGLATDEILLIRAECLARAGNIGAALSDLNLLRKSRLKASAYTALQANSILEALLLVKKERRMELPFRGLRWMDIKRWNAEGDGITLTRKLNQATYTLEPNSLRYAIAIPEDIIQLSGIAQNPR</sequence>
<evidence type="ECO:0000256" key="5">
    <source>
        <dbReference type="ARBA" id="ARBA00023237"/>
    </source>
</evidence>
<dbReference type="OrthoDB" id="653598at2"/>
<dbReference type="SUPFAM" id="SSF48452">
    <property type="entry name" value="TPR-like"/>
    <property type="match status" value="1"/>
</dbReference>
<evidence type="ECO:0000313" key="9">
    <source>
        <dbReference type="EMBL" id="PWS26160.1"/>
    </source>
</evidence>
<evidence type="ECO:0000256" key="3">
    <source>
        <dbReference type="ARBA" id="ARBA00022729"/>
    </source>
</evidence>
<evidence type="ECO:0008006" key="11">
    <source>
        <dbReference type="Google" id="ProtNLM"/>
    </source>
</evidence>
<evidence type="ECO:0000313" key="10">
    <source>
        <dbReference type="Proteomes" id="UP000245379"/>
    </source>
</evidence>
<keyword evidence="4" id="KW-0472">Membrane</keyword>
<evidence type="ECO:0000259" key="7">
    <source>
        <dbReference type="Pfam" id="PF07980"/>
    </source>
</evidence>
<evidence type="ECO:0000256" key="4">
    <source>
        <dbReference type="ARBA" id="ARBA00023136"/>
    </source>
</evidence>
<comment type="similarity">
    <text evidence="2">Belongs to the SusD family.</text>
</comment>
<feature type="chain" id="PRO_5016340326" description="RagB/SusD family nutrient uptake outer membrane protein" evidence="6">
    <location>
        <begin position="23"/>
        <end position="454"/>
    </location>
</feature>
<comment type="subcellular location">
    <subcellularLocation>
        <location evidence="1">Cell outer membrane</location>
    </subcellularLocation>
</comment>
<organism evidence="9 10">
    <name type="scientific">Pedobacter yonginense</name>
    <dbReference type="NCBI Taxonomy" id="651869"/>
    <lineage>
        <taxon>Bacteria</taxon>
        <taxon>Pseudomonadati</taxon>
        <taxon>Bacteroidota</taxon>
        <taxon>Sphingobacteriia</taxon>
        <taxon>Sphingobacteriales</taxon>
        <taxon>Sphingobacteriaceae</taxon>
        <taxon>Pedobacter</taxon>
    </lineage>
</organism>
<keyword evidence="3 6" id="KW-0732">Signal</keyword>
<evidence type="ECO:0000256" key="1">
    <source>
        <dbReference type="ARBA" id="ARBA00004442"/>
    </source>
</evidence>
<dbReference type="InterPro" id="IPR011990">
    <property type="entry name" value="TPR-like_helical_dom_sf"/>
</dbReference>
<dbReference type="Gene3D" id="1.25.40.390">
    <property type="match status" value="1"/>
</dbReference>
<feature type="signal peptide" evidence="6">
    <location>
        <begin position="1"/>
        <end position="22"/>
    </location>
</feature>
<proteinExistence type="inferred from homology"/>
<feature type="domain" description="SusD-like N-terminal" evidence="8">
    <location>
        <begin position="26"/>
        <end position="228"/>
    </location>
</feature>
<dbReference type="PROSITE" id="PS51257">
    <property type="entry name" value="PROKAR_LIPOPROTEIN"/>
    <property type="match status" value="1"/>
</dbReference>
<comment type="caution">
    <text evidence="9">The sequence shown here is derived from an EMBL/GenBank/DDBJ whole genome shotgun (WGS) entry which is preliminary data.</text>
</comment>
<dbReference type="GO" id="GO:0009279">
    <property type="term" value="C:cell outer membrane"/>
    <property type="evidence" value="ECO:0007669"/>
    <property type="project" value="UniProtKB-SubCell"/>
</dbReference>
<dbReference type="Proteomes" id="UP000245379">
    <property type="component" value="Unassembled WGS sequence"/>
</dbReference>
<dbReference type="RefSeq" id="WP_109926725.1">
    <property type="nucleotide sequence ID" value="NZ_QGNZ01000004.1"/>
</dbReference>
<evidence type="ECO:0000256" key="6">
    <source>
        <dbReference type="SAM" id="SignalP"/>
    </source>
</evidence>
<dbReference type="Pfam" id="PF07980">
    <property type="entry name" value="SusD_RagB"/>
    <property type="match status" value="1"/>
</dbReference>
<gene>
    <name evidence="9" type="ORF">DHW03_15300</name>
</gene>
<dbReference type="InterPro" id="IPR033985">
    <property type="entry name" value="SusD-like_N"/>
</dbReference>
<feature type="domain" description="RagB/SusD" evidence="7">
    <location>
        <begin position="337"/>
        <end position="414"/>
    </location>
</feature>
<dbReference type="InterPro" id="IPR012944">
    <property type="entry name" value="SusD_RagB_dom"/>
</dbReference>
<reference evidence="9 10" key="1">
    <citation type="submission" date="2018-05" db="EMBL/GenBank/DDBJ databases">
        <title>Pedobacter paludis sp. nov., isolated from wetland soil.</title>
        <authorList>
            <person name="Zhang Y."/>
            <person name="Wang G."/>
        </authorList>
    </citation>
    <scope>NUCLEOTIDE SEQUENCE [LARGE SCALE GENOMIC DNA]</scope>
    <source>
        <strain evidence="9 10">KCTC22721</strain>
    </source>
</reference>
<name>A0A317EH69_9SPHI</name>
<dbReference type="Pfam" id="PF14322">
    <property type="entry name" value="SusD-like_3"/>
    <property type="match status" value="1"/>
</dbReference>
<accession>A0A317EH69</accession>
<keyword evidence="5" id="KW-0998">Cell outer membrane</keyword>
<dbReference type="EMBL" id="QGNZ01000004">
    <property type="protein sequence ID" value="PWS26160.1"/>
    <property type="molecule type" value="Genomic_DNA"/>
</dbReference>
<protein>
    <recommendedName>
        <fullName evidence="11">RagB/SusD family nutrient uptake outer membrane protein</fullName>
    </recommendedName>
</protein>